<dbReference type="SUPFAM" id="SSF55681">
    <property type="entry name" value="Class II aaRS and biotin synthetases"/>
    <property type="match status" value="1"/>
</dbReference>
<proteinExistence type="predicted"/>
<dbReference type="Gene3D" id="3.30.930.10">
    <property type="entry name" value="Bira Bifunctional Protein, Domain 2"/>
    <property type="match status" value="1"/>
</dbReference>
<comment type="caution">
    <text evidence="1">The sequence shown here is derived from an EMBL/GenBank/DDBJ whole genome shotgun (WGS) entry which is preliminary data.</text>
</comment>
<dbReference type="InterPro" id="IPR045864">
    <property type="entry name" value="aa-tRNA-synth_II/BPL/LPL"/>
</dbReference>
<accession>X0YHH5</accession>
<dbReference type="AlphaFoldDB" id="X0YHH5"/>
<dbReference type="Pfam" id="PF04017">
    <property type="entry name" value="DUF366"/>
    <property type="match status" value="1"/>
</dbReference>
<evidence type="ECO:0000313" key="1">
    <source>
        <dbReference type="EMBL" id="GAG55449.1"/>
    </source>
</evidence>
<dbReference type="EMBL" id="BART01005944">
    <property type="protein sequence ID" value="GAG55449.1"/>
    <property type="molecule type" value="Genomic_DNA"/>
</dbReference>
<dbReference type="InterPro" id="IPR007162">
    <property type="entry name" value="DUF366"/>
</dbReference>
<dbReference type="PIRSF" id="PIRSF006503">
    <property type="entry name" value="UCP006503"/>
    <property type="match status" value="1"/>
</dbReference>
<sequence length="205" mass="23351">MKKEELSPYTIVIENFQQKIKYDGSQILAHYTAEKHGVLGNSILLFRGNMELSPKEMVDIKDVLRESHLAKVLISSDDALHIIIEEFDVQPPNLEIVYYRLRMLAQLIIEQLQQKGVEVARDGTDLFINEKKLNVGIATISQTSCKIHFGLNYSDTGIPSHVNAIGLKELGFMEKDLEEWLLTVAKKYIKEISNIKNDIVKTKPI</sequence>
<evidence type="ECO:0008006" key="2">
    <source>
        <dbReference type="Google" id="ProtNLM"/>
    </source>
</evidence>
<name>X0YHH5_9ZZZZ</name>
<organism evidence="1">
    <name type="scientific">marine sediment metagenome</name>
    <dbReference type="NCBI Taxonomy" id="412755"/>
    <lineage>
        <taxon>unclassified sequences</taxon>
        <taxon>metagenomes</taxon>
        <taxon>ecological metagenomes</taxon>
    </lineage>
</organism>
<protein>
    <recommendedName>
        <fullName evidence="2">DUF366 domain-containing protein</fullName>
    </recommendedName>
</protein>
<gene>
    <name evidence="1" type="ORF">S01H4_13491</name>
</gene>
<reference evidence="1" key="1">
    <citation type="journal article" date="2014" name="Front. Microbiol.">
        <title>High frequency of phylogenetically diverse reductive dehalogenase-homologous genes in deep subseafloor sedimentary metagenomes.</title>
        <authorList>
            <person name="Kawai M."/>
            <person name="Futagami T."/>
            <person name="Toyoda A."/>
            <person name="Takaki Y."/>
            <person name="Nishi S."/>
            <person name="Hori S."/>
            <person name="Arai W."/>
            <person name="Tsubouchi T."/>
            <person name="Morono Y."/>
            <person name="Uchiyama I."/>
            <person name="Ito T."/>
            <person name="Fujiyama A."/>
            <person name="Inagaki F."/>
            <person name="Takami H."/>
        </authorList>
    </citation>
    <scope>NUCLEOTIDE SEQUENCE</scope>
    <source>
        <strain evidence="1">Expedition CK06-06</strain>
    </source>
</reference>